<comment type="function">
    <text evidence="1">Exerts its effect at some terminal stage of cytochrome c oxidase synthesis, probably by being involved in the insertion of the copper B into subunit I.</text>
</comment>
<dbReference type="Pfam" id="PF04442">
    <property type="entry name" value="CtaG_Cox11"/>
    <property type="match status" value="1"/>
</dbReference>
<dbReference type="HAMAP" id="MF_00155">
    <property type="entry name" value="CtaG"/>
    <property type="match status" value="1"/>
</dbReference>
<reference evidence="12" key="1">
    <citation type="submission" date="2021-08" db="EMBL/GenBank/DDBJ databases">
        <title>Chromosome-Level Trichoderma cornu-damae using Hi-C Data.</title>
        <authorList>
            <person name="Kim C.S."/>
        </authorList>
    </citation>
    <scope>NUCLEOTIDE SEQUENCE</scope>
    <source>
        <strain evidence="12">KA19-0412C</strain>
    </source>
</reference>
<dbReference type="InterPro" id="IPR023471">
    <property type="entry name" value="CtaG/Cox11_dom_sf"/>
</dbReference>
<dbReference type="InterPro" id="IPR007533">
    <property type="entry name" value="Cyt_c_oxidase_assmbl_CtaG"/>
</dbReference>
<dbReference type="GO" id="GO:0005759">
    <property type="term" value="C:mitochondrial matrix"/>
    <property type="evidence" value="ECO:0007669"/>
    <property type="project" value="UniProtKB-ARBA"/>
</dbReference>
<dbReference type="GO" id="GO:0005507">
    <property type="term" value="F:copper ion binding"/>
    <property type="evidence" value="ECO:0007669"/>
    <property type="project" value="InterPro"/>
</dbReference>
<name>A0A9P8QH74_9HYPO</name>
<evidence type="ECO:0000313" key="13">
    <source>
        <dbReference type="Proteomes" id="UP000827724"/>
    </source>
</evidence>
<accession>A0A9P8QH74</accession>
<evidence type="ECO:0000256" key="2">
    <source>
        <dbReference type="ARBA" id="ARBA00004243"/>
    </source>
</evidence>
<comment type="similarity">
    <text evidence="3">Belongs to the universal ribosomal protein uL24 family.</text>
</comment>
<keyword evidence="4 10" id="KW-0812">Transmembrane</keyword>
<dbReference type="InterPro" id="IPR005825">
    <property type="entry name" value="Ribosomal_uL24_CS"/>
</dbReference>
<dbReference type="OrthoDB" id="1704689at2759"/>
<evidence type="ECO:0000313" key="12">
    <source>
        <dbReference type="EMBL" id="KAH6604889.1"/>
    </source>
</evidence>
<feature type="compositionally biased region" description="Low complexity" evidence="9">
    <location>
        <begin position="50"/>
        <end position="63"/>
    </location>
</feature>
<feature type="transmembrane region" description="Helical" evidence="10">
    <location>
        <begin position="85"/>
        <end position="104"/>
    </location>
</feature>
<evidence type="ECO:0000256" key="1">
    <source>
        <dbReference type="ARBA" id="ARBA00004007"/>
    </source>
</evidence>
<dbReference type="FunFam" id="2.30.30.30:FF:000009">
    <property type="entry name" value="60S ribosomal protein L26"/>
    <property type="match status" value="1"/>
</dbReference>
<dbReference type="FunFam" id="2.60.370.10:FF:000001">
    <property type="entry name" value="COX11 cytochrome c oxidase assembly homolog"/>
    <property type="match status" value="1"/>
</dbReference>
<evidence type="ECO:0000256" key="3">
    <source>
        <dbReference type="ARBA" id="ARBA00010618"/>
    </source>
</evidence>
<dbReference type="GO" id="GO:0003723">
    <property type="term" value="F:RNA binding"/>
    <property type="evidence" value="ECO:0007669"/>
    <property type="project" value="InterPro"/>
</dbReference>
<feature type="region of interest" description="Disordered" evidence="9">
    <location>
        <begin position="49"/>
        <end position="68"/>
    </location>
</feature>
<dbReference type="SMART" id="SM00739">
    <property type="entry name" value="KOW"/>
    <property type="match status" value="1"/>
</dbReference>
<dbReference type="InterPro" id="IPR041988">
    <property type="entry name" value="Ribosomal_uL24_KOW"/>
</dbReference>
<dbReference type="InterPro" id="IPR014722">
    <property type="entry name" value="Rib_uL2_dom2"/>
</dbReference>
<dbReference type="NCBIfam" id="NF003465">
    <property type="entry name" value="PRK05089.1"/>
    <property type="match status" value="1"/>
</dbReference>
<dbReference type="GO" id="GO:0005743">
    <property type="term" value="C:mitochondrial inner membrane"/>
    <property type="evidence" value="ECO:0007669"/>
    <property type="project" value="UniProtKB-SubCell"/>
</dbReference>
<dbReference type="SUPFAM" id="SSF50104">
    <property type="entry name" value="Translation proteins SH3-like domain"/>
    <property type="match status" value="1"/>
</dbReference>
<dbReference type="AlphaFoldDB" id="A0A9P8QH74"/>
<dbReference type="PANTHER" id="PTHR21320:SF3">
    <property type="entry name" value="CYTOCHROME C OXIDASE ASSEMBLY PROTEIN COX11, MITOCHONDRIAL-RELATED"/>
    <property type="match status" value="1"/>
</dbReference>
<keyword evidence="8" id="KW-0687">Ribonucleoprotein</keyword>
<keyword evidence="13" id="KW-1185">Reference proteome</keyword>
<dbReference type="GO" id="GO:0003735">
    <property type="term" value="F:structural constituent of ribosome"/>
    <property type="evidence" value="ECO:0007669"/>
    <property type="project" value="InterPro"/>
</dbReference>
<evidence type="ECO:0000256" key="7">
    <source>
        <dbReference type="ARBA" id="ARBA00023136"/>
    </source>
</evidence>
<feature type="domain" description="KOW" evidence="11">
    <location>
        <begin position="302"/>
        <end position="329"/>
    </location>
</feature>
<dbReference type="Pfam" id="PF00467">
    <property type="entry name" value="KOW"/>
    <property type="match status" value="1"/>
</dbReference>
<dbReference type="NCBIfam" id="TIGR01080">
    <property type="entry name" value="rplX_A_E"/>
    <property type="match status" value="1"/>
</dbReference>
<evidence type="ECO:0000256" key="10">
    <source>
        <dbReference type="SAM" id="Phobius"/>
    </source>
</evidence>
<keyword evidence="7 10" id="KW-0472">Membrane</keyword>
<dbReference type="GO" id="GO:0006412">
    <property type="term" value="P:translation"/>
    <property type="evidence" value="ECO:0007669"/>
    <property type="project" value="InterPro"/>
</dbReference>
<protein>
    <submittedName>
        <fullName evidence="12">Cytochrome c oxidase assembly protein subunit 11</fullName>
    </submittedName>
</protein>
<evidence type="ECO:0000256" key="4">
    <source>
        <dbReference type="ARBA" id="ARBA00022692"/>
    </source>
</evidence>
<sequence length="389" mass="43948">MNNALRLVRDSSPRTASSPSQWLCFFCQHARPLSRRPNFADFRRQLSNSRLRQGQQTQHPQRQNATYAPPMDAVREQYSRRNRSIAYYTLSVIIGTLTLSYGSVPFYKMICQTTGWGGQPVRAHGTSGEENQELSSRLVPVTSANRIKVTFSAAVSDILPWKFVPQQREVWVLPGETALVFYKATNLGDQDIIGVATYSVTPAQCAGYFSKIQCFCFEEQRLNAGETVDMPVFFYLDPDLLNDINMKGIETVTLNYTFFNISSSRRKSRAAHFKAGSGQRRVIMSAALSKELREKYNVRSIPIRKDDEVTIVRGSNKGREGKVTSVYRLKYVIHVERVTRDKASGQSVPLGIHPSNVVVTKLKLDKDRENILARSKVGRELRVPNKVSA</sequence>
<dbReference type="CDD" id="cd06089">
    <property type="entry name" value="KOW_RPL26"/>
    <property type="match status" value="1"/>
</dbReference>
<keyword evidence="6 10" id="KW-1133">Transmembrane helix</keyword>
<evidence type="ECO:0000256" key="8">
    <source>
        <dbReference type="ARBA" id="ARBA00023274"/>
    </source>
</evidence>
<evidence type="ECO:0000259" key="11">
    <source>
        <dbReference type="SMART" id="SM00739"/>
    </source>
</evidence>
<comment type="caution">
    <text evidence="12">The sequence shown here is derived from an EMBL/GenBank/DDBJ whole genome shotgun (WGS) entry which is preliminary data.</text>
</comment>
<evidence type="ECO:0000256" key="9">
    <source>
        <dbReference type="SAM" id="MobiDB-lite"/>
    </source>
</evidence>
<proteinExistence type="inferred from homology"/>
<dbReference type="InterPro" id="IPR005824">
    <property type="entry name" value="KOW"/>
</dbReference>
<dbReference type="InterPro" id="IPR008991">
    <property type="entry name" value="Translation_prot_SH3-like_sf"/>
</dbReference>
<dbReference type="Gene3D" id="2.30.30.30">
    <property type="match status" value="1"/>
</dbReference>
<organism evidence="12 13">
    <name type="scientific">Trichoderma cornu-damae</name>
    <dbReference type="NCBI Taxonomy" id="654480"/>
    <lineage>
        <taxon>Eukaryota</taxon>
        <taxon>Fungi</taxon>
        <taxon>Dikarya</taxon>
        <taxon>Ascomycota</taxon>
        <taxon>Pezizomycotina</taxon>
        <taxon>Sordariomycetes</taxon>
        <taxon>Hypocreomycetidae</taxon>
        <taxon>Hypocreales</taxon>
        <taxon>Hypocreaceae</taxon>
        <taxon>Trichoderma</taxon>
    </lineage>
</organism>
<dbReference type="GO" id="GO:0015934">
    <property type="term" value="C:large ribosomal subunit"/>
    <property type="evidence" value="ECO:0007669"/>
    <property type="project" value="InterPro"/>
</dbReference>
<dbReference type="PANTHER" id="PTHR21320">
    <property type="entry name" value="CYTOCHROME C OXIDASE ASSEMBLY PROTEIN COX11-RELATED"/>
    <property type="match status" value="1"/>
</dbReference>
<dbReference type="Pfam" id="PF16906">
    <property type="entry name" value="Ribosomal_L26"/>
    <property type="match status" value="1"/>
</dbReference>
<comment type="subcellular location">
    <subcellularLocation>
        <location evidence="2">Mitochondrion inner membrane</location>
        <topology evidence="2">Single-pass membrane protein</topology>
        <orientation evidence="2">Intermembrane side</orientation>
    </subcellularLocation>
</comment>
<dbReference type="SUPFAM" id="SSF110111">
    <property type="entry name" value="Ctag/Cox11"/>
    <property type="match status" value="1"/>
</dbReference>
<evidence type="ECO:0000256" key="6">
    <source>
        <dbReference type="ARBA" id="ARBA00022989"/>
    </source>
</evidence>
<dbReference type="Gene3D" id="2.60.370.10">
    <property type="entry name" value="Ctag/Cox11"/>
    <property type="match status" value="1"/>
</dbReference>
<dbReference type="EMBL" id="JAIWOZ010000005">
    <property type="protein sequence ID" value="KAH6604889.1"/>
    <property type="molecule type" value="Genomic_DNA"/>
</dbReference>
<dbReference type="Proteomes" id="UP000827724">
    <property type="component" value="Unassembled WGS sequence"/>
</dbReference>
<dbReference type="PROSITE" id="PS01108">
    <property type="entry name" value="RIBOSOMAL_L24"/>
    <property type="match status" value="1"/>
</dbReference>
<dbReference type="InterPro" id="IPR005756">
    <property type="entry name" value="Ribosomal_uL24_euk/arc"/>
</dbReference>
<evidence type="ECO:0000256" key="5">
    <source>
        <dbReference type="ARBA" id="ARBA00022980"/>
    </source>
</evidence>
<keyword evidence="5" id="KW-0689">Ribosomal protein</keyword>
<gene>
    <name evidence="12" type="ORF">Trco_006596</name>
</gene>